<dbReference type="PANTHER" id="PTHR33322:SF16">
    <property type="entry name" value="BAG FAMILY MOLECULAR CHAPERONE REGULATOR 6"/>
    <property type="match status" value="1"/>
</dbReference>
<dbReference type="SUPFAM" id="SSF63491">
    <property type="entry name" value="BAG domain"/>
    <property type="match status" value="1"/>
</dbReference>
<feature type="compositionally biased region" description="Basic and acidic residues" evidence="3">
    <location>
        <begin position="146"/>
        <end position="156"/>
    </location>
</feature>
<proteinExistence type="predicted"/>
<dbReference type="GO" id="GO:0009506">
    <property type="term" value="C:plasmodesma"/>
    <property type="evidence" value="ECO:0007669"/>
    <property type="project" value="TreeGrafter"/>
</dbReference>
<evidence type="ECO:0000313" key="6">
    <source>
        <dbReference type="Proteomes" id="UP001161247"/>
    </source>
</evidence>
<dbReference type="InterPro" id="IPR003103">
    <property type="entry name" value="BAG_domain"/>
</dbReference>
<feature type="compositionally biased region" description="Polar residues" evidence="3">
    <location>
        <begin position="158"/>
        <end position="173"/>
    </location>
</feature>
<dbReference type="CDD" id="cd23767">
    <property type="entry name" value="IQCD"/>
    <property type="match status" value="1"/>
</dbReference>
<name>A0AAV1D301_OLDCO</name>
<dbReference type="EMBL" id="OX459121">
    <property type="protein sequence ID" value="CAI9101203.1"/>
    <property type="molecule type" value="Genomic_DNA"/>
</dbReference>
<dbReference type="FunFam" id="1.20.58.120:FF:000010">
    <property type="entry name" value="BAG family molecular chaperone regulator 6"/>
    <property type="match status" value="1"/>
</dbReference>
<accession>A0AAV1D301</accession>
<feature type="compositionally biased region" description="Basic and acidic residues" evidence="3">
    <location>
        <begin position="447"/>
        <end position="470"/>
    </location>
</feature>
<feature type="compositionally biased region" description="Basic and acidic residues" evidence="3">
    <location>
        <begin position="325"/>
        <end position="360"/>
    </location>
</feature>
<dbReference type="Gene3D" id="1.20.58.120">
    <property type="entry name" value="BAG domain"/>
    <property type="match status" value="1"/>
</dbReference>
<dbReference type="InterPro" id="IPR036533">
    <property type="entry name" value="BAG_dom_sf"/>
</dbReference>
<dbReference type="InterPro" id="IPR040400">
    <property type="entry name" value="BAG5/6/7/8"/>
</dbReference>
<evidence type="ECO:0000256" key="3">
    <source>
        <dbReference type="SAM" id="MobiDB-lite"/>
    </source>
</evidence>
<feature type="compositionally biased region" description="Basic and acidic residues" evidence="3">
    <location>
        <begin position="1030"/>
        <end position="1039"/>
    </location>
</feature>
<organism evidence="5 6">
    <name type="scientific">Oldenlandia corymbosa var. corymbosa</name>
    <dbReference type="NCBI Taxonomy" id="529605"/>
    <lineage>
        <taxon>Eukaryota</taxon>
        <taxon>Viridiplantae</taxon>
        <taxon>Streptophyta</taxon>
        <taxon>Embryophyta</taxon>
        <taxon>Tracheophyta</taxon>
        <taxon>Spermatophyta</taxon>
        <taxon>Magnoliopsida</taxon>
        <taxon>eudicotyledons</taxon>
        <taxon>Gunneridae</taxon>
        <taxon>Pentapetalae</taxon>
        <taxon>asterids</taxon>
        <taxon>lamiids</taxon>
        <taxon>Gentianales</taxon>
        <taxon>Rubiaceae</taxon>
        <taxon>Rubioideae</taxon>
        <taxon>Spermacoceae</taxon>
        <taxon>Hedyotis-Oldenlandia complex</taxon>
        <taxon>Oldenlandia</taxon>
    </lineage>
</organism>
<feature type="region of interest" description="Disordered" evidence="3">
    <location>
        <begin position="709"/>
        <end position="741"/>
    </location>
</feature>
<feature type="region of interest" description="Disordered" evidence="3">
    <location>
        <begin position="188"/>
        <end position="210"/>
    </location>
</feature>
<dbReference type="PROSITE" id="PS51035">
    <property type="entry name" value="BAG"/>
    <property type="match status" value="1"/>
</dbReference>
<reference evidence="5" key="1">
    <citation type="submission" date="2023-03" db="EMBL/GenBank/DDBJ databases">
        <authorList>
            <person name="Julca I."/>
        </authorList>
    </citation>
    <scope>NUCLEOTIDE SEQUENCE</scope>
</reference>
<feature type="compositionally biased region" description="Basic and acidic residues" evidence="3">
    <location>
        <begin position="662"/>
        <end position="683"/>
    </location>
</feature>
<dbReference type="Proteomes" id="UP001161247">
    <property type="component" value="Chromosome 4"/>
</dbReference>
<feature type="compositionally biased region" description="Basic and acidic residues" evidence="3">
    <location>
        <begin position="300"/>
        <end position="312"/>
    </location>
</feature>
<sequence length="1220" mass="133800">MYPVYQSMNSSYPHHQMQSIPHHQHHPGYYYQSWPPHPAYGYLAPQPPYTPVAPVIYPGVYPAPPASYPVCYGCPPPYTMVEAPDYARPLGNMSGNHGHCCGCPNHQHKRDGNVKIEEESPDETLTNSSPVAWVPRGSMMNAASDDSGKPARKDFTHSGGTEANQRPIPSSEQKALLNRWIPLIMDNTGEDDSARRQDNQGGNKRNFMNGWLPLIMDDSGFEKQGVDSARKHGSQDGDGRNFANGWWPWMVNNPGVAKLACDSLRKQENQDADKEKFANGWLPLIIDNSGSAKRGGGDSTGKKEHQDEDKRRMSFPLIWVPYNLDDPKEKRDSGKLRAAEEGTKEKPKVMILGSEDKDNIPPEVNEAKNVPAKTVESAEQGNLPKKNEVKMESPSGGSEDVKSHQGSAKSKPSSPSKSQKLPPICLRVDPVHKRKNGKCSSRSPSPPKDKEKLQQPVRSDAKEAVERDAALENSTQESCRDAEQRERKVKTIEVSEGLTEKDENVVAVEKRTSKADEGLSPSDQSAALDMDGKFVKIDPSDIAKNARMLSEDEAATIIQSAYRGYEVRRWEPLKKLKQIADVRDQVVKLDKQIASDMQIDDKWRISIEETIMNLLLKLDTIQGLHPSIRDVRKSVARELVSLQEKIDCLTCMKSETVQEQNSGDKFDQDGGELKPSTAHEVHSEVNKDVAPAGLDVNDRENDASSELIGTESLGTPSTITGCDLGNEATTTTDTTETESKSENEVMDLVFGDDQGHSVGCSLQQVWHNDVDSGASSVEPVAHSLRISTVSESENEAWNGSKVAELSECGGNESADELAVASPLELVAAFQGANDADLDGTRLSWENEATTKTENLAMEVSLHHDSSQVGNVEITSLATDEVSDLKEVSESLKGHSSVNLHGDSHLLQFEEGNDNSQQCETVMEDVTKGKDLTHEEATEGFGDGDENPIRAACVQSNDDVSMNVNEKGTYGEDLNVNQQLETEDCLELGVGLARPEDIHDKVENCTASDPGSQEVPIEDAPEEHASLTSRPGDDPEVHNEELREMEAEALVSSSEAQMESPLIDVKSNDELDATDSTLVVNNGCTLEKDQNSSELDAEDVVETSLQDIKDAKKGEVLPPLPTARQCTFGDDGSGLAGVDKKLIEENERLREAMQKLIEAGNEQLAAISSLSGRVKDLEKKLWRKNKLRMRGPHGPSRYTSRKSCLKPSNGCLNEKLAPMAM</sequence>
<feature type="region of interest" description="Disordered" evidence="3">
    <location>
        <begin position="287"/>
        <end position="503"/>
    </location>
</feature>
<evidence type="ECO:0000256" key="1">
    <source>
        <dbReference type="ARBA" id="ARBA00023186"/>
    </source>
</evidence>
<feature type="region of interest" description="Disordered" evidence="3">
    <location>
        <begin position="660"/>
        <end position="683"/>
    </location>
</feature>
<feature type="region of interest" description="Disordered" evidence="3">
    <location>
        <begin position="1002"/>
        <end position="1039"/>
    </location>
</feature>
<feature type="compositionally biased region" description="Low complexity" evidence="3">
    <location>
        <begin position="407"/>
        <end position="423"/>
    </location>
</feature>
<keyword evidence="6" id="KW-1185">Reference proteome</keyword>
<protein>
    <submittedName>
        <fullName evidence="5">OLC1v1038470C1</fullName>
    </submittedName>
</protein>
<gene>
    <name evidence="5" type="ORF">OLC1_LOCUS10850</name>
</gene>
<evidence type="ECO:0000256" key="2">
    <source>
        <dbReference type="SAM" id="Coils"/>
    </source>
</evidence>
<feature type="coiled-coil region" evidence="2">
    <location>
        <begin position="1134"/>
        <end position="1162"/>
    </location>
</feature>
<dbReference type="SMART" id="SM00264">
    <property type="entry name" value="BAG"/>
    <property type="match status" value="1"/>
</dbReference>
<dbReference type="AlphaFoldDB" id="A0AAV1D301"/>
<dbReference type="PANTHER" id="PTHR33322">
    <property type="entry name" value="BAG DOMAIN CONTAINING PROTEIN, EXPRESSED"/>
    <property type="match status" value="1"/>
</dbReference>
<dbReference type="GO" id="GO:0051087">
    <property type="term" value="F:protein-folding chaperone binding"/>
    <property type="evidence" value="ECO:0007669"/>
    <property type="project" value="InterPro"/>
</dbReference>
<evidence type="ECO:0000259" key="4">
    <source>
        <dbReference type="PROSITE" id="PS51035"/>
    </source>
</evidence>
<keyword evidence="2" id="KW-0175">Coiled coil</keyword>
<dbReference type="GO" id="GO:0006457">
    <property type="term" value="P:protein folding"/>
    <property type="evidence" value="ECO:0007669"/>
    <property type="project" value="TreeGrafter"/>
</dbReference>
<feature type="region of interest" description="Disordered" evidence="3">
    <location>
        <begin position="117"/>
        <end position="173"/>
    </location>
</feature>
<dbReference type="PROSITE" id="PS50096">
    <property type="entry name" value="IQ"/>
    <property type="match status" value="1"/>
</dbReference>
<evidence type="ECO:0000313" key="5">
    <source>
        <dbReference type="EMBL" id="CAI9101203.1"/>
    </source>
</evidence>
<keyword evidence="1" id="KW-0143">Chaperone</keyword>
<dbReference type="Pfam" id="PF02179">
    <property type="entry name" value="BAG"/>
    <property type="match status" value="1"/>
</dbReference>
<feature type="compositionally biased region" description="Basic and acidic residues" evidence="3">
    <location>
        <begin position="478"/>
        <end position="503"/>
    </location>
</feature>
<feature type="domain" description="BAG" evidence="4">
    <location>
        <begin position="575"/>
        <end position="650"/>
    </location>
</feature>